<feature type="compositionally biased region" description="Low complexity" evidence="20">
    <location>
        <begin position="57"/>
        <end position="73"/>
    </location>
</feature>
<dbReference type="PANTHER" id="PTHR15627">
    <property type="entry name" value="NATURAL KILLER CELL-SPECIFIC ANTIGEN KLIP1"/>
    <property type="match status" value="1"/>
</dbReference>
<evidence type="ECO:0000256" key="2">
    <source>
        <dbReference type="ARBA" id="ARBA00004167"/>
    </source>
</evidence>
<keyword evidence="7" id="KW-0812">Transmembrane</keyword>
<evidence type="ECO:0000256" key="12">
    <source>
        <dbReference type="ARBA" id="ARBA00023136"/>
    </source>
</evidence>
<evidence type="ECO:0000256" key="3">
    <source>
        <dbReference type="ARBA" id="ARBA00004294"/>
    </source>
</evidence>
<gene>
    <name evidence="22" type="ORF">Ocin01_06874</name>
</gene>
<organism evidence="22 23">
    <name type="scientific">Orchesella cincta</name>
    <name type="common">Springtail</name>
    <name type="synonym">Podura cincta</name>
    <dbReference type="NCBI Taxonomy" id="48709"/>
    <lineage>
        <taxon>Eukaryota</taxon>
        <taxon>Metazoa</taxon>
        <taxon>Ecdysozoa</taxon>
        <taxon>Arthropoda</taxon>
        <taxon>Hexapoda</taxon>
        <taxon>Collembola</taxon>
        <taxon>Entomobryomorpha</taxon>
        <taxon>Entomobryoidea</taxon>
        <taxon>Orchesellidae</taxon>
        <taxon>Orchesellinae</taxon>
        <taxon>Orchesella</taxon>
    </lineage>
</organism>
<comment type="subcellular location">
    <subcellularLocation>
        <location evidence="2">Membrane</location>
        <topology evidence="2">Single-pass membrane protein</topology>
    </subcellularLocation>
    <subcellularLocation>
        <location evidence="3">Mitochondrion outer membrane</location>
    </subcellularLocation>
    <subcellularLocation>
        <location evidence="1">Nucleus</location>
    </subcellularLocation>
</comment>
<dbReference type="GO" id="GO:0005634">
    <property type="term" value="C:nucleus"/>
    <property type="evidence" value="ECO:0007669"/>
    <property type="project" value="UniProtKB-SubCell"/>
</dbReference>
<dbReference type="EMBL" id="LJIJ01000254">
    <property type="protein sequence ID" value="ODM99809.1"/>
    <property type="molecule type" value="Genomic_DNA"/>
</dbReference>
<dbReference type="InterPro" id="IPR005636">
    <property type="entry name" value="DTW"/>
</dbReference>
<evidence type="ECO:0000256" key="10">
    <source>
        <dbReference type="ARBA" id="ARBA00022989"/>
    </source>
</evidence>
<evidence type="ECO:0000256" key="11">
    <source>
        <dbReference type="ARBA" id="ARBA00023128"/>
    </source>
</evidence>
<feature type="coiled-coil region" evidence="19">
    <location>
        <begin position="186"/>
        <end position="213"/>
    </location>
</feature>
<evidence type="ECO:0000256" key="8">
    <source>
        <dbReference type="ARBA" id="ARBA00022694"/>
    </source>
</evidence>
<evidence type="ECO:0000256" key="16">
    <source>
        <dbReference type="ARBA" id="ARBA00039242"/>
    </source>
</evidence>
<comment type="catalytic activity">
    <reaction evidence="18">
        <text>a uridine in tRNA + S-adenosyl-L-methionine = a 3-[(3S)-3-amino-3-carboxypropyl]uridine in tRNA + S-methyl-5'-thioadenosine + H(+)</text>
        <dbReference type="Rhea" id="RHEA:62432"/>
        <dbReference type="Rhea" id="RHEA-COMP:13339"/>
        <dbReference type="Rhea" id="RHEA-COMP:16092"/>
        <dbReference type="ChEBI" id="CHEBI:15378"/>
        <dbReference type="ChEBI" id="CHEBI:17509"/>
        <dbReference type="ChEBI" id="CHEBI:59789"/>
        <dbReference type="ChEBI" id="CHEBI:65315"/>
        <dbReference type="ChEBI" id="CHEBI:82930"/>
        <dbReference type="EC" id="2.5.1.25"/>
    </reaction>
</comment>
<keyword evidence="5" id="KW-0808">Transferase</keyword>
<feature type="domain" description="DTW" evidence="21">
    <location>
        <begin position="276"/>
        <end position="466"/>
    </location>
</feature>
<proteinExistence type="inferred from homology"/>
<dbReference type="InterPro" id="IPR051521">
    <property type="entry name" value="tRNA_Mod/Golgi_Maint"/>
</dbReference>
<evidence type="ECO:0000256" key="9">
    <source>
        <dbReference type="ARBA" id="ARBA00022787"/>
    </source>
</evidence>
<dbReference type="Pfam" id="PF03942">
    <property type="entry name" value="DTW"/>
    <property type="match status" value="1"/>
</dbReference>
<dbReference type="STRING" id="48709.A0A1D2N3F8"/>
<evidence type="ECO:0000256" key="18">
    <source>
        <dbReference type="ARBA" id="ARBA00048718"/>
    </source>
</evidence>
<evidence type="ECO:0000256" key="6">
    <source>
        <dbReference type="ARBA" id="ARBA00022691"/>
    </source>
</evidence>
<evidence type="ECO:0000313" key="22">
    <source>
        <dbReference type="EMBL" id="ODM99809.1"/>
    </source>
</evidence>
<evidence type="ECO:0000259" key="21">
    <source>
        <dbReference type="SMART" id="SM01144"/>
    </source>
</evidence>
<dbReference type="OrthoDB" id="3173at2759"/>
<evidence type="ECO:0000256" key="17">
    <source>
        <dbReference type="ARBA" id="ARBA00042508"/>
    </source>
</evidence>
<keyword evidence="8" id="KW-0819">tRNA processing</keyword>
<keyword evidence="6" id="KW-0949">S-adenosyl-L-methionine</keyword>
<evidence type="ECO:0000256" key="1">
    <source>
        <dbReference type="ARBA" id="ARBA00004123"/>
    </source>
</evidence>
<accession>A0A1D2N3F8</accession>
<evidence type="ECO:0000256" key="5">
    <source>
        <dbReference type="ARBA" id="ARBA00022679"/>
    </source>
</evidence>
<dbReference type="SMART" id="SM01144">
    <property type="entry name" value="DTW"/>
    <property type="match status" value="1"/>
</dbReference>
<dbReference type="AlphaFoldDB" id="A0A1D2N3F8"/>
<dbReference type="GO" id="GO:0005741">
    <property type="term" value="C:mitochondrial outer membrane"/>
    <property type="evidence" value="ECO:0007669"/>
    <property type="project" value="UniProtKB-SubCell"/>
</dbReference>
<keyword evidence="19" id="KW-0175">Coiled coil</keyword>
<keyword evidence="11" id="KW-0496">Mitochondrion</keyword>
<evidence type="ECO:0000256" key="15">
    <source>
        <dbReference type="ARBA" id="ARBA00038290"/>
    </source>
</evidence>
<dbReference type="PANTHER" id="PTHR15627:SF8">
    <property type="entry name" value="TRNA-URIDINE AMINOCARBOXYPROPYLTRANSFERASE 1"/>
    <property type="match status" value="1"/>
</dbReference>
<dbReference type="Proteomes" id="UP000094527">
    <property type="component" value="Unassembled WGS sequence"/>
</dbReference>
<evidence type="ECO:0000256" key="4">
    <source>
        <dbReference type="ARBA" id="ARBA00012386"/>
    </source>
</evidence>
<evidence type="ECO:0000256" key="19">
    <source>
        <dbReference type="SAM" id="Coils"/>
    </source>
</evidence>
<dbReference type="EC" id="2.5.1.25" evidence="4"/>
<keyword evidence="9" id="KW-1000">Mitochondrion outer membrane</keyword>
<dbReference type="Pfam" id="PF05644">
    <property type="entry name" value="Miff"/>
    <property type="match status" value="1"/>
</dbReference>
<keyword evidence="23" id="KW-1185">Reference proteome</keyword>
<dbReference type="GO" id="GO:0006400">
    <property type="term" value="P:tRNA modification"/>
    <property type="evidence" value="ECO:0007669"/>
    <property type="project" value="TreeGrafter"/>
</dbReference>
<dbReference type="GO" id="GO:0016432">
    <property type="term" value="F:tRNA-uridine aminocarboxypropyltransferase activity"/>
    <property type="evidence" value="ECO:0007669"/>
    <property type="project" value="UniProtKB-EC"/>
</dbReference>
<evidence type="ECO:0000256" key="13">
    <source>
        <dbReference type="ARBA" id="ARBA00023242"/>
    </source>
</evidence>
<reference evidence="22 23" key="1">
    <citation type="journal article" date="2016" name="Genome Biol. Evol.">
        <title>Gene Family Evolution Reflects Adaptation to Soil Environmental Stressors in the Genome of the Collembolan Orchesella cincta.</title>
        <authorList>
            <person name="Faddeeva-Vakhrusheva A."/>
            <person name="Derks M.F."/>
            <person name="Anvar S.Y."/>
            <person name="Agamennone V."/>
            <person name="Suring W."/>
            <person name="Smit S."/>
            <person name="van Straalen N.M."/>
            <person name="Roelofs D."/>
        </authorList>
    </citation>
    <scope>NUCLEOTIDE SEQUENCE [LARGE SCALE GENOMIC DNA]</scope>
    <source>
        <tissue evidence="22">Mixed pool</tissue>
    </source>
</reference>
<sequence length="481" mass="55422">MSSSADSSPMRFGSGSDLNFVGTAADPSFTAEISNKMRVPRRIMVAGDNGESNDSYNSGWGRSSLGSSSDRNSMQVPDRIIVTGQDQHRGTKALPRELQLESTSMPMPPDPETIRIQTPPRQITLLNSRPESYMSTDPEDNDETLIVENDRARFGNDVMPNGAVMLYQERNNLSRKSKMDTTLLNQGDMNEEIVHLREQLSRMNRRVLALEEDTTDRKERERLNASDHYETFQVGNRKLNEGINKLDAFKDYKIADNAFLDEVEGRTQCPECCKSRKFFCYTCFVPMPCLVGKLPDVKLPIKIDIIKHPLEIDGKSTATHGCILAPQDFHIYTYPELPDTQKAILVFPSDDAEDAVDFMKRIKEENQGIFPYERIIFVDSTWNQTHKIRHDPKIVNLPRIKLNGIESLFWRYQRGNPITFLSTIEAVYHMIVILHRHFVSENYNGEYDNLLFFFRYMFNKIRQLYDPKSLKAYATRPYLRE</sequence>
<evidence type="ECO:0000256" key="7">
    <source>
        <dbReference type="ARBA" id="ARBA00022692"/>
    </source>
</evidence>
<dbReference type="InterPro" id="IPR039433">
    <property type="entry name" value="Mff-like_dom"/>
</dbReference>
<evidence type="ECO:0000313" key="23">
    <source>
        <dbReference type="Proteomes" id="UP000094527"/>
    </source>
</evidence>
<keyword evidence="12" id="KW-0472">Membrane</keyword>
<keyword evidence="10" id="KW-1133">Transmembrane helix</keyword>
<keyword evidence="13" id="KW-0539">Nucleus</keyword>
<evidence type="ECO:0000256" key="20">
    <source>
        <dbReference type="SAM" id="MobiDB-lite"/>
    </source>
</evidence>
<comment type="similarity">
    <text evidence="15">Belongs to the TDD superfamily. DTWD1 family.</text>
</comment>
<comment type="caution">
    <text evidence="22">The sequence shown here is derived from an EMBL/GenBank/DDBJ whole genome shotgun (WGS) entry which is preliminary data.</text>
</comment>
<comment type="function">
    <text evidence="14">Catalyzes the formation of 3-(3-amino-3-carboxypropyl)uridine (acp3U) at position 20 in the D-loop of several cytoplasmic tRNAs (acp3U(20)).</text>
</comment>
<name>A0A1D2N3F8_ORCCI</name>
<evidence type="ECO:0000256" key="14">
    <source>
        <dbReference type="ARBA" id="ARBA00037050"/>
    </source>
</evidence>
<feature type="region of interest" description="Disordered" evidence="20">
    <location>
        <begin position="46"/>
        <end position="73"/>
    </location>
</feature>
<protein>
    <recommendedName>
        <fullName evidence="16">tRNA-uridine aminocarboxypropyltransferase 1</fullName>
        <ecNumber evidence="4">2.5.1.25</ecNumber>
    </recommendedName>
    <alternativeName>
        <fullName evidence="17">DTW domain-containing protein 1</fullName>
    </alternativeName>
</protein>